<proteinExistence type="predicted"/>
<comment type="caution">
    <text evidence="3">The sequence shown here is derived from an EMBL/GenBank/DDBJ whole genome shotgun (WGS) entry which is preliminary data.</text>
</comment>
<feature type="compositionally biased region" description="Polar residues" evidence="2">
    <location>
        <begin position="565"/>
        <end position="581"/>
    </location>
</feature>
<dbReference type="Proteomes" id="UP000785679">
    <property type="component" value="Unassembled WGS sequence"/>
</dbReference>
<accession>A0A8J8NAR0</accession>
<keyword evidence="1" id="KW-0175">Coiled coil</keyword>
<gene>
    <name evidence="3" type="ORF">FGO68_gene7277</name>
</gene>
<feature type="region of interest" description="Disordered" evidence="2">
    <location>
        <begin position="561"/>
        <end position="591"/>
    </location>
</feature>
<feature type="region of interest" description="Disordered" evidence="2">
    <location>
        <begin position="1"/>
        <end position="46"/>
    </location>
</feature>
<dbReference type="EMBL" id="RRYP01030167">
    <property type="protein sequence ID" value="TNV71250.1"/>
    <property type="molecule type" value="Genomic_DNA"/>
</dbReference>
<sequence>MTSMFHNHSLLLPSLPENHQMTRQSEFNRKSAPQGGGNRRPSEIGSRKRQIKLIFKDVNTQQELTEDAQLICKQLALNPAHLKLKAYAEFAEQGISQTVQEVRYKHYNEKRLYNLTMIEEMLRVADAGSTLYPRSSTLYSLGNRDGLKSNSVLGGKKSILLMHNQTRQQNFMQPVKPQAFYGGDASPDGNQWLNTSSLTTITPDIPLREPLEFEYRLNRKLAKQIYQQEKQERVLSNKQREELEKIQKQQSLIKEYTEKEKKFMKDKREIEEAIQHKHHKIREKREMTQHKRQQMMQEREFQLRAKEQKIKAETEKFKTIQDNKKQEKQEELFRIDLERELDKRDKNGRFMQIKQKEQREIEQRMRSFEDKLHRYQQNHELIFREKTEKRHQYAIDQERLVKLAEEQRLEGLLKTHKTIQKTQKFEEARKDLREARLYKQEMEKEKKRQQREAKLREIRESESTKRGYLIKRQKERSQAIEGMRNAWREDNEQKKEIYYLRRLDQQENLTRTKNFYLADKVFEKMYRAQSIKENREQVKTAYSSQLHNITMYNAARQTMREKQRLNNSSYGLTSGFNSMHNISPEKNEHSL</sequence>
<organism evidence="3 4">
    <name type="scientific">Halteria grandinella</name>
    <dbReference type="NCBI Taxonomy" id="5974"/>
    <lineage>
        <taxon>Eukaryota</taxon>
        <taxon>Sar</taxon>
        <taxon>Alveolata</taxon>
        <taxon>Ciliophora</taxon>
        <taxon>Intramacronucleata</taxon>
        <taxon>Spirotrichea</taxon>
        <taxon>Stichotrichia</taxon>
        <taxon>Sporadotrichida</taxon>
        <taxon>Halteriidae</taxon>
        <taxon>Halteria</taxon>
    </lineage>
</organism>
<dbReference type="AlphaFoldDB" id="A0A8J8NAR0"/>
<dbReference type="OrthoDB" id="306975at2759"/>
<evidence type="ECO:0000256" key="2">
    <source>
        <dbReference type="SAM" id="MobiDB-lite"/>
    </source>
</evidence>
<protein>
    <submittedName>
        <fullName evidence="3">Uncharacterized protein</fullName>
    </submittedName>
</protein>
<feature type="coiled-coil region" evidence="1">
    <location>
        <begin position="303"/>
        <end position="378"/>
    </location>
</feature>
<feature type="coiled-coil region" evidence="1">
    <location>
        <begin position="226"/>
        <end position="273"/>
    </location>
</feature>
<keyword evidence="4" id="KW-1185">Reference proteome</keyword>
<feature type="coiled-coil region" evidence="1">
    <location>
        <begin position="425"/>
        <end position="464"/>
    </location>
</feature>
<evidence type="ECO:0000313" key="3">
    <source>
        <dbReference type="EMBL" id="TNV71250.1"/>
    </source>
</evidence>
<evidence type="ECO:0000256" key="1">
    <source>
        <dbReference type="SAM" id="Coils"/>
    </source>
</evidence>
<reference evidence="3" key="1">
    <citation type="submission" date="2019-06" db="EMBL/GenBank/DDBJ databases">
        <authorList>
            <person name="Zheng W."/>
        </authorList>
    </citation>
    <scope>NUCLEOTIDE SEQUENCE</scope>
    <source>
        <strain evidence="3">QDHG01</strain>
    </source>
</reference>
<name>A0A8J8NAR0_HALGN</name>
<evidence type="ECO:0000313" key="4">
    <source>
        <dbReference type="Proteomes" id="UP000785679"/>
    </source>
</evidence>